<evidence type="ECO:0000256" key="3">
    <source>
        <dbReference type="ARBA" id="ARBA00022452"/>
    </source>
</evidence>
<dbReference type="Pfam" id="PF07715">
    <property type="entry name" value="Plug"/>
    <property type="match status" value="1"/>
</dbReference>
<gene>
    <name evidence="10" type="ORF">K4G66_01370</name>
</gene>
<dbReference type="SUPFAM" id="SSF56935">
    <property type="entry name" value="Porins"/>
    <property type="match status" value="1"/>
</dbReference>
<dbReference type="EMBL" id="CP120682">
    <property type="protein sequence ID" value="WKN37356.1"/>
    <property type="molecule type" value="Genomic_DNA"/>
</dbReference>
<evidence type="ECO:0000256" key="4">
    <source>
        <dbReference type="ARBA" id="ARBA00022692"/>
    </source>
</evidence>
<evidence type="ECO:0000256" key="7">
    <source>
        <dbReference type="PROSITE-ProRule" id="PRU01360"/>
    </source>
</evidence>
<keyword evidence="2 7" id="KW-0813">Transport</keyword>
<keyword evidence="4 7" id="KW-0812">Transmembrane</keyword>
<keyword evidence="8" id="KW-0732">Signal</keyword>
<dbReference type="PROSITE" id="PS52016">
    <property type="entry name" value="TONB_DEPENDENT_REC_3"/>
    <property type="match status" value="1"/>
</dbReference>
<dbReference type="InterPro" id="IPR008969">
    <property type="entry name" value="CarboxyPept-like_regulatory"/>
</dbReference>
<reference evidence="10" key="2">
    <citation type="journal article" date="2024" name="Antonie Van Leeuwenhoek">
        <title>Roseihalotalea indica gen. nov., sp. nov., a halophilic Bacteroidetes from mesopelagic Southwest Indian Ocean with higher carbohydrate metabolic potential.</title>
        <authorList>
            <person name="Chen B."/>
            <person name="Zhang M."/>
            <person name="Lin D."/>
            <person name="Ye J."/>
            <person name="Tang K."/>
        </authorList>
    </citation>
    <scope>NUCLEOTIDE SEQUENCE</scope>
    <source>
        <strain evidence="10">TK19036</strain>
    </source>
</reference>
<dbReference type="InterPro" id="IPR012910">
    <property type="entry name" value="Plug_dom"/>
</dbReference>
<dbReference type="InterPro" id="IPR036942">
    <property type="entry name" value="Beta-barrel_TonB_sf"/>
</dbReference>
<organism evidence="10">
    <name type="scientific">Roseihalotalea indica</name>
    <dbReference type="NCBI Taxonomy" id="2867963"/>
    <lineage>
        <taxon>Bacteria</taxon>
        <taxon>Pseudomonadati</taxon>
        <taxon>Bacteroidota</taxon>
        <taxon>Cytophagia</taxon>
        <taxon>Cytophagales</taxon>
        <taxon>Catalimonadaceae</taxon>
        <taxon>Roseihalotalea</taxon>
    </lineage>
</organism>
<dbReference type="Gene3D" id="2.40.170.20">
    <property type="entry name" value="TonB-dependent receptor, beta-barrel domain"/>
    <property type="match status" value="1"/>
</dbReference>
<keyword evidence="10" id="KW-0675">Receptor</keyword>
<dbReference type="GO" id="GO:0009279">
    <property type="term" value="C:cell outer membrane"/>
    <property type="evidence" value="ECO:0007669"/>
    <property type="project" value="UniProtKB-SubCell"/>
</dbReference>
<keyword evidence="6 7" id="KW-0998">Cell outer membrane</keyword>
<dbReference type="InterPro" id="IPR023996">
    <property type="entry name" value="TonB-dep_OMP_SusC/RagA"/>
</dbReference>
<keyword evidence="5 7" id="KW-0472">Membrane</keyword>
<feature type="chain" id="PRO_5041249174" evidence="8">
    <location>
        <begin position="24"/>
        <end position="1166"/>
    </location>
</feature>
<dbReference type="FunFam" id="2.170.130.10:FF:000003">
    <property type="entry name" value="SusC/RagA family TonB-linked outer membrane protein"/>
    <property type="match status" value="1"/>
</dbReference>
<evidence type="ECO:0000313" key="10">
    <source>
        <dbReference type="EMBL" id="WKN37356.1"/>
    </source>
</evidence>
<evidence type="ECO:0000256" key="5">
    <source>
        <dbReference type="ARBA" id="ARBA00023136"/>
    </source>
</evidence>
<dbReference type="Gene3D" id="2.60.40.1120">
    <property type="entry name" value="Carboxypeptidase-like, regulatory domain"/>
    <property type="match status" value="1"/>
</dbReference>
<proteinExistence type="inferred from homology"/>
<comment type="subcellular location">
    <subcellularLocation>
        <location evidence="1 7">Cell outer membrane</location>
        <topology evidence="1 7">Multi-pass membrane protein</topology>
    </subcellularLocation>
</comment>
<dbReference type="NCBIfam" id="TIGR04056">
    <property type="entry name" value="OMP_RagA_SusC"/>
    <property type="match status" value="1"/>
</dbReference>
<reference evidence="10" key="1">
    <citation type="journal article" date="2023" name="Comput. Struct. Biotechnol. J.">
        <title>Discovery of a novel marine Bacteroidetes with a rich repertoire of carbohydrate-active enzymes.</title>
        <authorList>
            <person name="Chen B."/>
            <person name="Liu G."/>
            <person name="Chen Q."/>
            <person name="Wang H."/>
            <person name="Liu L."/>
            <person name="Tang K."/>
        </authorList>
    </citation>
    <scope>NUCLEOTIDE SEQUENCE</scope>
    <source>
        <strain evidence="10">TK19036</strain>
    </source>
</reference>
<accession>A0AA49GP44</accession>
<dbReference type="Gene3D" id="2.170.130.10">
    <property type="entry name" value="TonB-dependent receptor, plug domain"/>
    <property type="match status" value="1"/>
</dbReference>
<dbReference type="NCBIfam" id="TIGR04057">
    <property type="entry name" value="SusC_RagA_signa"/>
    <property type="match status" value="1"/>
</dbReference>
<dbReference type="SUPFAM" id="SSF49464">
    <property type="entry name" value="Carboxypeptidase regulatory domain-like"/>
    <property type="match status" value="1"/>
</dbReference>
<evidence type="ECO:0000259" key="9">
    <source>
        <dbReference type="Pfam" id="PF07715"/>
    </source>
</evidence>
<dbReference type="Pfam" id="PF13715">
    <property type="entry name" value="CarbopepD_reg_2"/>
    <property type="match status" value="1"/>
</dbReference>
<sequence>MKHFHRCISFIFLLSLVAFTLQAQELASVLKVNSGHDPQQEEKKALSGVILSLESHYNVRFNFNSQLVKDKFVDSDLVSNLAYDSLNEVLDELLPPLSLEYEKISPQHYVIYAATKEKSSLLHLPKKTLKLMAEGEKVPRQELVKVLESTLYQKHEQMLAQTISGRVTDQENGEGLPGVNVLVKETTTGTVTDIDGNYRLTISDDATSLVFSSIGYANQEIAIEGRSVINVQLLPDIQALEEVVVIGYGEQKKESVVGSIVQTSGEVLQQSGGVSTVGQALTGRVPGVISVSNTGMPGAESPEIYIRGKSTWNGSGQPLILVDGIERSMNDININDIEKLSVLKDASATAVFGVKGANGVILITTKRGKQGKPQLSLSANATLKTPSKIPQKLGAYNALGVVNDAIEGEVTGIEESWADYTPRPIMDIYRNPANQFERERYPDVNWADVVMKDYAMDYNVNLSVRGGSDMVKYFGAIAYQRVGDIFDGSGYDNGRSYKPNFNYDRFNYRSNIDFDITKTTRVSVNLSGHYGIQRTIGSGDMTLVYSSLYGMAPTLFYPMHEDGTYGKDPTNLWDTTNPLMMMTAKGAVQQHRIQVNTDFILEQNLDFLLKGLTFKGRLAYDNNFEGEGGVREDNPGGLDNVVYKRYLNDGDELFVTPAGVNQFDYVIQPWYYDPLGINAPSRRLFYQLSLNYNQTFAEKHNTSLLLLMNREEYAEGSMFPRYREDWVARATYNYDERYFLDVNGAYNGTEKFGPGYRFELFPSVALGWMISNEAFMSSASWLDMFKIRGSYGLVGDDNVSGRWGYISQWASGGEAFMNNSNPYGQRSPYTFYREDVIGNPDLHWETATKSNIGFDLTILNNLVTANFDVFEEERNDIIVVGGDRSVPSFLGFDAPDLNVGRTSVKGFELALGFNHYVNPDLKLWSNIAFTQARSKILFREEPELKDDHLKTEGFPIGLNKRPINGDLMTSWDDVYMSVPLVNDMQYRRPGYYDMVDFNADGRHDGNTDSAPYGYPQQPINTWNWTVGVNYHKLSFMVQFYGAYNATKQHTVWDFHNNTPLFFEHNLNYWTVDNPDGEVILPSWKGGASTDGYRNYFDASYVRLKNAEIAYTFSGGSANYKVFVNGNNLFLWSHLPDDRESNRGDNSYVRGEYPTFRRFNVGFNVNF</sequence>
<dbReference type="AlphaFoldDB" id="A0AA49GP44"/>
<dbReference type="InterPro" id="IPR039426">
    <property type="entry name" value="TonB-dep_rcpt-like"/>
</dbReference>
<evidence type="ECO:0000256" key="2">
    <source>
        <dbReference type="ARBA" id="ARBA00022448"/>
    </source>
</evidence>
<name>A0AA49GP44_9BACT</name>
<comment type="similarity">
    <text evidence="7">Belongs to the TonB-dependent receptor family.</text>
</comment>
<feature type="signal peptide" evidence="8">
    <location>
        <begin position="1"/>
        <end position="23"/>
    </location>
</feature>
<dbReference type="InterPro" id="IPR037066">
    <property type="entry name" value="Plug_dom_sf"/>
</dbReference>
<feature type="domain" description="TonB-dependent receptor plug" evidence="9">
    <location>
        <begin position="253"/>
        <end position="360"/>
    </location>
</feature>
<evidence type="ECO:0000256" key="6">
    <source>
        <dbReference type="ARBA" id="ARBA00023237"/>
    </source>
</evidence>
<dbReference type="InterPro" id="IPR023997">
    <property type="entry name" value="TonB-dep_OMP_SusC/RagA_CS"/>
</dbReference>
<protein>
    <submittedName>
        <fullName evidence="10">TonB-dependent receptor</fullName>
    </submittedName>
</protein>
<evidence type="ECO:0000256" key="1">
    <source>
        <dbReference type="ARBA" id="ARBA00004571"/>
    </source>
</evidence>
<evidence type="ECO:0000256" key="8">
    <source>
        <dbReference type="SAM" id="SignalP"/>
    </source>
</evidence>
<keyword evidence="3 7" id="KW-1134">Transmembrane beta strand</keyword>